<dbReference type="NCBIfam" id="TIGR02001">
    <property type="entry name" value="gcw_chp"/>
    <property type="match status" value="1"/>
</dbReference>
<accession>A0A919KHB9</accession>
<reference evidence="2" key="2">
    <citation type="submission" date="2020-09" db="EMBL/GenBank/DDBJ databases">
        <authorList>
            <person name="Sun Q."/>
            <person name="Ohkuma M."/>
        </authorList>
    </citation>
    <scope>NUCLEOTIDE SEQUENCE</scope>
    <source>
        <strain evidence="2">JCM 13306</strain>
    </source>
</reference>
<organism evidence="2 3">
    <name type="scientific">Xanthomonas boreopolis</name>
    <dbReference type="NCBI Taxonomy" id="86183"/>
    <lineage>
        <taxon>Bacteria</taxon>
        <taxon>Pseudomonadati</taxon>
        <taxon>Pseudomonadota</taxon>
        <taxon>Gammaproteobacteria</taxon>
        <taxon>Lysobacterales</taxon>
        <taxon>Lysobacteraceae</taxon>
        <taxon>Xanthomonas</taxon>
    </lineage>
</organism>
<dbReference type="EMBL" id="BNBA01000006">
    <property type="protein sequence ID" value="GHH50146.1"/>
    <property type="molecule type" value="Genomic_DNA"/>
</dbReference>
<evidence type="ECO:0008006" key="4">
    <source>
        <dbReference type="Google" id="ProtNLM"/>
    </source>
</evidence>
<feature type="signal peptide" evidence="1">
    <location>
        <begin position="1"/>
        <end position="23"/>
    </location>
</feature>
<comment type="caution">
    <text evidence="2">The sequence shown here is derived from an EMBL/GenBank/DDBJ whole genome shotgun (WGS) entry which is preliminary data.</text>
</comment>
<dbReference type="InterPro" id="IPR010239">
    <property type="entry name" value="CHP02001"/>
</dbReference>
<sequence>MKSSTLACALLLALSSVSTAAFAQEEGADEYKPFSATLAVTTDYVWRGISQTNEDPAFQAGATYTSKFGLYAGAWTSNVDFGEGDPDWERDYYIGYNTDFGDKVNFDVMVNRYTYSGASDLNWNELVTKTTFLETYSLTLAYSNDSWATSEDGYYAALAGNWSLPHDFTIGASYGRSMFSNKAGIEDYSDYSVSVGKSFGPLALSVAYIDTDKAGERVGGSNGGDRVVVTATIGL</sequence>
<dbReference type="RefSeq" id="WP_434028737.1">
    <property type="nucleotide sequence ID" value="NZ_BNBA01000006.1"/>
</dbReference>
<name>A0A919KHB9_9XANT</name>
<feature type="chain" id="PRO_5038031209" description="Porin" evidence="1">
    <location>
        <begin position="24"/>
        <end position="235"/>
    </location>
</feature>
<reference evidence="2" key="1">
    <citation type="journal article" date="2014" name="Int. J. Syst. Evol. Microbiol.">
        <title>Complete genome sequence of Corynebacterium casei LMG S-19264T (=DSM 44701T), isolated from a smear-ripened cheese.</title>
        <authorList>
            <consortium name="US DOE Joint Genome Institute (JGI-PGF)"/>
            <person name="Walter F."/>
            <person name="Albersmeier A."/>
            <person name="Kalinowski J."/>
            <person name="Ruckert C."/>
        </authorList>
    </citation>
    <scope>NUCLEOTIDE SEQUENCE</scope>
    <source>
        <strain evidence="2">JCM 13306</strain>
    </source>
</reference>
<evidence type="ECO:0000256" key="1">
    <source>
        <dbReference type="SAM" id="SignalP"/>
    </source>
</evidence>
<dbReference type="Pfam" id="PF09694">
    <property type="entry name" value="Gcw_chp"/>
    <property type="match status" value="1"/>
</dbReference>
<proteinExistence type="predicted"/>
<keyword evidence="1" id="KW-0732">Signal</keyword>
<dbReference type="AlphaFoldDB" id="A0A919KHB9"/>
<protein>
    <recommendedName>
        <fullName evidence="4">Porin</fullName>
    </recommendedName>
</protein>
<keyword evidence="3" id="KW-1185">Reference proteome</keyword>
<evidence type="ECO:0000313" key="2">
    <source>
        <dbReference type="EMBL" id="GHH50146.1"/>
    </source>
</evidence>
<evidence type="ECO:0000313" key="3">
    <source>
        <dbReference type="Proteomes" id="UP000623958"/>
    </source>
</evidence>
<dbReference type="Proteomes" id="UP000623958">
    <property type="component" value="Unassembled WGS sequence"/>
</dbReference>
<gene>
    <name evidence="2" type="ORF">GCM10009090_10580</name>
</gene>